<organism evidence="2 3">
    <name type="scientific">Dactylosporangium salmoneum</name>
    <dbReference type="NCBI Taxonomy" id="53361"/>
    <lineage>
        <taxon>Bacteria</taxon>
        <taxon>Bacillati</taxon>
        <taxon>Actinomycetota</taxon>
        <taxon>Actinomycetes</taxon>
        <taxon>Micromonosporales</taxon>
        <taxon>Micromonosporaceae</taxon>
        <taxon>Dactylosporangium</taxon>
    </lineage>
</organism>
<comment type="caution">
    <text evidence="2">The sequence shown here is derived from an EMBL/GenBank/DDBJ whole genome shotgun (WGS) entry which is preliminary data.</text>
</comment>
<feature type="region of interest" description="Disordered" evidence="1">
    <location>
        <begin position="84"/>
        <end position="104"/>
    </location>
</feature>
<reference evidence="3" key="1">
    <citation type="journal article" date="2019" name="Int. J. Syst. Evol. Microbiol.">
        <title>The Global Catalogue of Microorganisms (GCM) 10K type strain sequencing project: providing services to taxonomists for standard genome sequencing and annotation.</title>
        <authorList>
            <consortium name="The Broad Institute Genomics Platform"/>
            <consortium name="The Broad Institute Genome Sequencing Center for Infectious Disease"/>
            <person name="Wu L."/>
            <person name="Ma J."/>
        </authorList>
    </citation>
    <scope>NUCLEOTIDE SEQUENCE [LARGE SCALE GENOMIC DNA]</scope>
    <source>
        <strain evidence="3">JCM 3272</strain>
    </source>
</reference>
<evidence type="ECO:0000313" key="2">
    <source>
        <dbReference type="EMBL" id="GAA2367061.1"/>
    </source>
</evidence>
<evidence type="ECO:0000313" key="3">
    <source>
        <dbReference type="Proteomes" id="UP001501444"/>
    </source>
</evidence>
<proteinExistence type="predicted"/>
<protein>
    <submittedName>
        <fullName evidence="2">Uncharacterized protein</fullName>
    </submittedName>
</protein>
<dbReference type="EMBL" id="BAAARV010000066">
    <property type="protein sequence ID" value="GAA2367061.1"/>
    <property type="molecule type" value="Genomic_DNA"/>
</dbReference>
<accession>A0ABP5U1A6</accession>
<gene>
    <name evidence="2" type="ORF">GCM10010170_066150</name>
</gene>
<evidence type="ECO:0000256" key="1">
    <source>
        <dbReference type="SAM" id="MobiDB-lite"/>
    </source>
</evidence>
<name>A0ABP5U1A6_9ACTN</name>
<sequence length="104" mass="11567">MNLRPLGYEQIVDVSAVASDRVRVLMTWPYSAERLTRADPSPAVPEPPGYIFGYSPPDVRAVPPRRAGAVSTLGGELRRCTESPLNRHEILTGQDRHSPYIRDP</sequence>
<keyword evidence="3" id="KW-1185">Reference proteome</keyword>
<dbReference type="Proteomes" id="UP001501444">
    <property type="component" value="Unassembled WGS sequence"/>
</dbReference>